<dbReference type="EMBL" id="CAJGYM010000006">
    <property type="protein sequence ID" value="CAD6187151.1"/>
    <property type="molecule type" value="Genomic_DNA"/>
</dbReference>
<sequence>MGGSRTVCTDSHLFPKKLLNWSSSVNSFSRNGELRRRTFVCGDSWEFAMIGEVAVQSNERVANSLQRLPLLLQTVHCFYFKGATDQPSCRSPPSNA</sequence>
<gene>
    <name evidence="1" type="ORF">CAUJ_LOCUS3070</name>
</gene>
<dbReference type="AlphaFoldDB" id="A0A8S1GVS6"/>
<keyword evidence="2" id="KW-1185">Reference proteome</keyword>
<proteinExistence type="predicted"/>
<evidence type="ECO:0000313" key="1">
    <source>
        <dbReference type="EMBL" id="CAD6187151.1"/>
    </source>
</evidence>
<organism evidence="1 2">
    <name type="scientific">Caenorhabditis auriculariae</name>
    <dbReference type="NCBI Taxonomy" id="2777116"/>
    <lineage>
        <taxon>Eukaryota</taxon>
        <taxon>Metazoa</taxon>
        <taxon>Ecdysozoa</taxon>
        <taxon>Nematoda</taxon>
        <taxon>Chromadorea</taxon>
        <taxon>Rhabditida</taxon>
        <taxon>Rhabditina</taxon>
        <taxon>Rhabditomorpha</taxon>
        <taxon>Rhabditoidea</taxon>
        <taxon>Rhabditidae</taxon>
        <taxon>Peloderinae</taxon>
        <taxon>Caenorhabditis</taxon>
    </lineage>
</organism>
<dbReference type="Proteomes" id="UP000835052">
    <property type="component" value="Unassembled WGS sequence"/>
</dbReference>
<protein>
    <submittedName>
        <fullName evidence="1">Uncharacterized protein</fullName>
    </submittedName>
</protein>
<name>A0A8S1GVS6_9PELO</name>
<comment type="caution">
    <text evidence="1">The sequence shown here is derived from an EMBL/GenBank/DDBJ whole genome shotgun (WGS) entry which is preliminary data.</text>
</comment>
<evidence type="ECO:0000313" key="2">
    <source>
        <dbReference type="Proteomes" id="UP000835052"/>
    </source>
</evidence>
<reference evidence="1" key="1">
    <citation type="submission" date="2020-10" db="EMBL/GenBank/DDBJ databases">
        <authorList>
            <person name="Kikuchi T."/>
        </authorList>
    </citation>
    <scope>NUCLEOTIDE SEQUENCE</scope>
    <source>
        <strain evidence="1">NKZ352</strain>
    </source>
</reference>
<accession>A0A8S1GVS6</accession>